<protein>
    <recommendedName>
        <fullName evidence="8">Exonuclease domain-containing protein</fullName>
    </recommendedName>
</protein>
<name>A0A162XGD3_PHYB8</name>
<evidence type="ECO:0000256" key="5">
    <source>
        <dbReference type="ARBA" id="ARBA00022839"/>
    </source>
</evidence>
<comment type="similarity">
    <text evidence="2">Belongs to the REXO1/REXO3 family.</text>
</comment>
<dbReference type="SMART" id="SM00479">
    <property type="entry name" value="EXOIII"/>
    <property type="match status" value="1"/>
</dbReference>
<dbReference type="SUPFAM" id="SSF53098">
    <property type="entry name" value="Ribonuclease H-like"/>
    <property type="match status" value="1"/>
</dbReference>
<dbReference type="InterPro" id="IPR012337">
    <property type="entry name" value="RNaseH-like_sf"/>
</dbReference>
<proteinExistence type="inferred from homology"/>
<comment type="subcellular location">
    <subcellularLocation>
        <location evidence="1">Nucleus</location>
    </subcellularLocation>
</comment>
<organism evidence="9 10">
    <name type="scientific">Phycomyces blakesleeanus (strain ATCC 8743b / DSM 1359 / FGSC 10004 / NBRC 33097 / NRRL 1555)</name>
    <dbReference type="NCBI Taxonomy" id="763407"/>
    <lineage>
        <taxon>Eukaryota</taxon>
        <taxon>Fungi</taxon>
        <taxon>Fungi incertae sedis</taxon>
        <taxon>Mucoromycota</taxon>
        <taxon>Mucoromycotina</taxon>
        <taxon>Mucoromycetes</taxon>
        <taxon>Mucorales</taxon>
        <taxon>Phycomycetaceae</taxon>
        <taxon>Phycomyces</taxon>
    </lineage>
</organism>
<keyword evidence="10" id="KW-1185">Reference proteome</keyword>
<dbReference type="GO" id="GO:0004527">
    <property type="term" value="F:exonuclease activity"/>
    <property type="evidence" value="ECO:0007669"/>
    <property type="project" value="UniProtKB-KW"/>
</dbReference>
<dbReference type="Gene3D" id="3.30.420.10">
    <property type="entry name" value="Ribonuclease H-like superfamily/Ribonuclease H"/>
    <property type="match status" value="1"/>
</dbReference>
<evidence type="ECO:0000313" key="10">
    <source>
        <dbReference type="Proteomes" id="UP000077315"/>
    </source>
</evidence>
<dbReference type="Proteomes" id="UP000077315">
    <property type="component" value="Unassembled WGS sequence"/>
</dbReference>
<dbReference type="InterPro" id="IPR034922">
    <property type="entry name" value="REX1-like_exo"/>
</dbReference>
<sequence length="606" mass="68034">MSGQVQETMLNNETILPLKRAGLELEKDEPKTEFVAIPSAKRKKRDKAAKNGVRSIIVNGELILIPKVALEGRREYASIKDARNFIVNILNKENKFPKWVNILGEKEKIKKVVLLDCPGLDPTELGLPLGDCFVSSSKTPEIYKALKDKGLGPIIGMNEYLETKKEDIVAVATSAGLDNTKSLSDRFNDLLRSPLSKNQIKQIMNPENNNQSNKIESEMLTLNHEELIDEGYPIPSSIDSESELVDGWVETLPGSGSTNKKLMALDCEMCNTANGLAVTRVALVDQDHKILINSFVKPDEEITDYLTDYSGVDEASLENIETTLKDIQEQIMEHVDGDVILVGHGLNNDLNCLRMRHPYIIDTSTIYHHANGPPGKPSLRYLAYRWLRRRIQIKPEDKEETSSTQEASSEEKGHDPCEDALASLQLVELKLKYGLDYGLNSQFISETIIDVFKRLSMKCAVIEVGAHKDVLFAKKLQDTGEFYSVPSDDAAMETLLEKHATCDAVLAKLKLENAKEDSLLGYIKSVYEALEQKTALVLLCGNRNNDELDRLNKLQASYRRALATTPLENIPMEERWTLANDERLRLILDTHRRGLLFASVKWENQG</sequence>
<dbReference type="GeneID" id="28992045"/>
<dbReference type="PANTHER" id="PTHR12801">
    <property type="entry name" value="RNA EXONUCLEASE REXO1 / RECO3 FAMILY MEMBER-RELATED"/>
    <property type="match status" value="1"/>
</dbReference>
<dbReference type="InParanoid" id="A0A162XGD3"/>
<evidence type="ECO:0000259" key="8">
    <source>
        <dbReference type="SMART" id="SM00479"/>
    </source>
</evidence>
<dbReference type="STRING" id="763407.A0A162XGD3"/>
<evidence type="ECO:0000256" key="7">
    <source>
        <dbReference type="SAM" id="MobiDB-lite"/>
    </source>
</evidence>
<dbReference type="GO" id="GO:0003676">
    <property type="term" value="F:nucleic acid binding"/>
    <property type="evidence" value="ECO:0007669"/>
    <property type="project" value="InterPro"/>
</dbReference>
<evidence type="ECO:0000256" key="3">
    <source>
        <dbReference type="ARBA" id="ARBA00022722"/>
    </source>
</evidence>
<dbReference type="EMBL" id="KV440978">
    <property type="protein sequence ID" value="OAD74715.1"/>
    <property type="molecule type" value="Genomic_DNA"/>
</dbReference>
<feature type="region of interest" description="Disordered" evidence="7">
    <location>
        <begin position="395"/>
        <end position="415"/>
    </location>
</feature>
<evidence type="ECO:0000313" key="9">
    <source>
        <dbReference type="EMBL" id="OAD74715.1"/>
    </source>
</evidence>
<feature type="domain" description="Exonuclease" evidence="8">
    <location>
        <begin position="261"/>
        <end position="436"/>
    </location>
</feature>
<keyword evidence="5" id="KW-0269">Exonuclease</keyword>
<dbReference type="PANTHER" id="PTHR12801:SF115">
    <property type="entry name" value="FI18136P1-RELATED"/>
    <property type="match status" value="1"/>
</dbReference>
<reference evidence="10" key="1">
    <citation type="submission" date="2015-06" db="EMBL/GenBank/DDBJ databases">
        <title>Expansion of signal transduction pathways in fungi by whole-genome duplication.</title>
        <authorList>
            <consortium name="DOE Joint Genome Institute"/>
            <person name="Corrochano L.M."/>
            <person name="Kuo A."/>
            <person name="Marcet-Houben M."/>
            <person name="Polaino S."/>
            <person name="Salamov A."/>
            <person name="Villalobos J.M."/>
            <person name="Alvarez M.I."/>
            <person name="Avalos J."/>
            <person name="Benito E.P."/>
            <person name="Benoit I."/>
            <person name="Burger G."/>
            <person name="Camino L.P."/>
            <person name="Canovas D."/>
            <person name="Cerda-Olmedo E."/>
            <person name="Cheng J.-F."/>
            <person name="Dominguez A."/>
            <person name="Elias M."/>
            <person name="Eslava A.P."/>
            <person name="Glaser F."/>
            <person name="Grimwood J."/>
            <person name="Gutierrez G."/>
            <person name="Heitman J."/>
            <person name="Henrissat B."/>
            <person name="Iturriaga E.A."/>
            <person name="Lang B.F."/>
            <person name="Lavin J.L."/>
            <person name="Lee S."/>
            <person name="Li W."/>
            <person name="Lindquist E."/>
            <person name="Lopez-Garcia S."/>
            <person name="Luque E.M."/>
            <person name="Marcos A.T."/>
            <person name="Martin J."/>
            <person name="McCluskey K."/>
            <person name="Medina H.R."/>
            <person name="Miralles-Duran A."/>
            <person name="Miyazaki A."/>
            <person name="Munoz-Torres E."/>
            <person name="Oguiza J.A."/>
            <person name="Ohm R."/>
            <person name="Olmedo M."/>
            <person name="Orejas M."/>
            <person name="Ortiz-Castellanos L."/>
            <person name="Pisabarro A.G."/>
            <person name="Rodriguez-Romero J."/>
            <person name="Ruiz-Herrera J."/>
            <person name="Ruiz-Vazquez R."/>
            <person name="Sanz C."/>
            <person name="Schackwitz W."/>
            <person name="Schmutz J."/>
            <person name="Shahriari M."/>
            <person name="Shelest E."/>
            <person name="Silva-Franco F."/>
            <person name="Soanes D."/>
            <person name="Syed K."/>
            <person name="Tagua V.G."/>
            <person name="Talbot N.J."/>
            <person name="Thon M."/>
            <person name="De vries R.P."/>
            <person name="Wiebenga A."/>
            <person name="Yadav J.S."/>
            <person name="Braun E.L."/>
            <person name="Baker S."/>
            <person name="Garre V."/>
            <person name="Horwitz B."/>
            <person name="Torres-Martinez S."/>
            <person name="Idnurm A."/>
            <person name="Herrera-Estrella A."/>
            <person name="Gabaldon T."/>
            <person name="Grigoriev I.V."/>
        </authorList>
    </citation>
    <scope>NUCLEOTIDE SEQUENCE [LARGE SCALE GENOMIC DNA]</scope>
    <source>
        <strain evidence="10">NRRL 1555(-)</strain>
    </source>
</reference>
<evidence type="ECO:0000256" key="6">
    <source>
        <dbReference type="ARBA" id="ARBA00023242"/>
    </source>
</evidence>
<keyword evidence="6" id="KW-0539">Nucleus</keyword>
<dbReference type="AlphaFoldDB" id="A0A162XGD3"/>
<evidence type="ECO:0000256" key="4">
    <source>
        <dbReference type="ARBA" id="ARBA00022801"/>
    </source>
</evidence>
<evidence type="ECO:0000256" key="2">
    <source>
        <dbReference type="ARBA" id="ARBA00006357"/>
    </source>
</evidence>
<gene>
    <name evidence="9" type="ORF">PHYBLDRAFT_144087</name>
</gene>
<evidence type="ECO:0000256" key="1">
    <source>
        <dbReference type="ARBA" id="ARBA00004123"/>
    </source>
</evidence>
<dbReference type="InterPro" id="IPR013520">
    <property type="entry name" value="Ribonucl_H"/>
</dbReference>
<dbReference type="GO" id="GO:0010629">
    <property type="term" value="P:negative regulation of gene expression"/>
    <property type="evidence" value="ECO:0007669"/>
    <property type="project" value="UniProtKB-ARBA"/>
</dbReference>
<dbReference type="InterPro" id="IPR047021">
    <property type="entry name" value="REXO1/3/4-like"/>
</dbReference>
<dbReference type="FunFam" id="3.30.420.10:FF:000031">
    <property type="entry name" value="RNA exonuclease 1"/>
    <property type="match status" value="1"/>
</dbReference>
<accession>A0A162XGD3</accession>
<dbReference type="RefSeq" id="XP_018292755.1">
    <property type="nucleotide sequence ID" value="XM_018431139.1"/>
</dbReference>
<dbReference type="GO" id="GO:0005634">
    <property type="term" value="C:nucleus"/>
    <property type="evidence" value="ECO:0007669"/>
    <property type="project" value="UniProtKB-SubCell"/>
</dbReference>
<dbReference type="OrthoDB" id="206335at2759"/>
<keyword evidence="4" id="KW-0378">Hydrolase</keyword>
<dbReference type="InterPro" id="IPR036397">
    <property type="entry name" value="RNaseH_sf"/>
</dbReference>
<keyword evidence="3" id="KW-0540">Nuclease</keyword>
<dbReference type="VEuPathDB" id="FungiDB:PHYBLDRAFT_144087"/>
<dbReference type="CDD" id="cd06145">
    <property type="entry name" value="REX1_like"/>
    <property type="match status" value="1"/>
</dbReference>